<protein>
    <submittedName>
        <fullName evidence="1">Uncharacterized protein</fullName>
    </submittedName>
</protein>
<dbReference type="Proteomes" id="UP000503286">
    <property type="component" value="Segment"/>
</dbReference>
<evidence type="ECO:0000313" key="2">
    <source>
        <dbReference type="Proteomes" id="UP000503286"/>
    </source>
</evidence>
<dbReference type="EMBL" id="MT259468">
    <property type="protein sequence ID" value="QIW89982.1"/>
    <property type="molecule type" value="Genomic_DNA"/>
</dbReference>
<reference evidence="1" key="1">
    <citation type="submission" date="2020-03" db="EMBL/GenBank/DDBJ databases">
        <title>Complete genome sequence of Aeromonas phage PS.</title>
        <authorList>
            <person name="Tagunde S.N."/>
            <person name="Newase S.K."/>
            <person name="Nagar V."/>
            <person name="Kapadnis B.P."/>
            <person name="Pandit S.V."/>
        </authorList>
    </citation>
    <scope>NUCLEOTIDE SEQUENCE</scope>
</reference>
<accession>A0A6H0X6W9</accession>
<name>A0A6H0X6W9_9CAUD</name>
<organism evidence="1 2">
    <name type="scientific">Aeromonas phage PS</name>
    <dbReference type="NCBI Taxonomy" id="2723762"/>
    <lineage>
        <taxon>Viruses</taxon>
        <taxon>Duplodnaviria</taxon>
        <taxon>Heunggongvirae</taxon>
        <taxon>Uroviricota</taxon>
        <taxon>Caudoviricetes</taxon>
        <taxon>Autographivirales</taxon>
        <taxon>Autoscriptoviridae</taxon>
        <taxon>Savitribaivirus</taxon>
        <taxon>Savitribaivirus PS</taxon>
    </lineage>
</organism>
<evidence type="ECO:0000313" key="1">
    <source>
        <dbReference type="EMBL" id="QIW89982.1"/>
    </source>
</evidence>
<proteinExistence type="predicted"/>
<sequence>MITHKEYMANSAELHYAYYLQFATEATKRFVLERIGMDKLLRSTCPHLNDIVKHSNGGAGSWVWDYSPCNVTMMREVGAVSVGYLPSPSMCTCVGKAVAKELIREYNEKHS</sequence>
<keyword evidence="2" id="KW-1185">Reference proteome</keyword>